<name>A0A511NAE3_DEIC1</name>
<dbReference type="OrthoDB" id="1524885at2"/>
<comment type="caution">
    <text evidence="1">The sequence shown here is derived from an EMBL/GenBank/DDBJ whole genome shotgun (WGS) entry which is preliminary data.</text>
</comment>
<dbReference type="AlphaFoldDB" id="A0A511NAE3"/>
<evidence type="ECO:0000313" key="2">
    <source>
        <dbReference type="Proteomes" id="UP000321306"/>
    </source>
</evidence>
<keyword evidence="2" id="KW-1185">Reference proteome</keyword>
<dbReference type="Pfam" id="PF20320">
    <property type="entry name" value="DUF6615"/>
    <property type="match status" value="1"/>
</dbReference>
<dbReference type="EMBL" id="BJXB01000043">
    <property type="protein sequence ID" value="GEM49780.1"/>
    <property type="molecule type" value="Genomic_DNA"/>
</dbReference>
<proteinExistence type="predicted"/>
<sequence>MIHKTFERLARYAWQTLEEAHELDFALGEETLTETLLLQLKRMKNPAIQVVPYNKTEESLNGADWEWWIQDGSSYHRVAVQAKKISRNGRYKSFIHEVGAAKTPQIHLLRTYALANGALPLYCLYNHHPKAKADHLNCLRGKQKDLTQLGCTLMPIDAADLVYSKTLKPEFIAIHEHSINPVPWRCLFLCGLVKKPACKFRPEHRWGILWMRLRLWLPLVKPIPREQVDVLLQRLRDAGPDAIDEPGGLLSEFFASEVGLYPKYVVIIQQDADQRSSQIEDWTF</sequence>
<reference evidence="1 2" key="1">
    <citation type="submission" date="2019-07" db="EMBL/GenBank/DDBJ databases">
        <title>Whole genome shotgun sequence of Deinococcus cellulosilyticus NBRC 106333.</title>
        <authorList>
            <person name="Hosoyama A."/>
            <person name="Uohara A."/>
            <person name="Ohji S."/>
            <person name="Ichikawa N."/>
        </authorList>
    </citation>
    <scope>NUCLEOTIDE SEQUENCE [LARGE SCALE GENOMIC DNA]</scope>
    <source>
        <strain evidence="1 2">NBRC 106333</strain>
    </source>
</reference>
<accession>A0A511NAE3</accession>
<dbReference type="RefSeq" id="WP_146890995.1">
    <property type="nucleotide sequence ID" value="NZ_BJXB01000043.1"/>
</dbReference>
<evidence type="ECO:0000313" key="1">
    <source>
        <dbReference type="EMBL" id="GEM49780.1"/>
    </source>
</evidence>
<gene>
    <name evidence="1" type="ORF">DC3_54150</name>
</gene>
<dbReference type="InterPro" id="IPR046723">
    <property type="entry name" value="DUF6615"/>
</dbReference>
<protein>
    <submittedName>
        <fullName evidence="1">Uncharacterized protein</fullName>
    </submittedName>
</protein>
<dbReference type="Proteomes" id="UP000321306">
    <property type="component" value="Unassembled WGS sequence"/>
</dbReference>
<organism evidence="1 2">
    <name type="scientific">Deinococcus cellulosilyticus (strain DSM 18568 / NBRC 106333 / KACC 11606 / 5516J-15)</name>
    <dbReference type="NCBI Taxonomy" id="1223518"/>
    <lineage>
        <taxon>Bacteria</taxon>
        <taxon>Thermotogati</taxon>
        <taxon>Deinococcota</taxon>
        <taxon>Deinococci</taxon>
        <taxon>Deinococcales</taxon>
        <taxon>Deinococcaceae</taxon>
        <taxon>Deinococcus</taxon>
    </lineage>
</organism>